<reference evidence="2" key="1">
    <citation type="submission" date="2016-06" db="EMBL/GenBank/DDBJ databases">
        <title>Parallel loss of symbiosis genes in relatives of nitrogen-fixing non-legume Parasponia.</title>
        <authorList>
            <person name="Van Velzen R."/>
            <person name="Holmer R."/>
            <person name="Bu F."/>
            <person name="Rutten L."/>
            <person name="Van Zeijl A."/>
            <person name="Liu W."/>
            <person name="Santuari L."/>
            <person name="Cao Q."/>
            <person name="Sharma T."/>
            <person name="Shen D."/>
            <person name="Roswanjaya Y."/>
            <person name="Wardhani T."/>
            <person name="Kalhor M.S."/>
            <person name="Jansen J."/>
            <person name="Van den Hoogen J."/>
            <person name="Gungor B."/>
            <person name="Hartog M."/>
            <person name="Hontelez J."/>
            <person name="Verver J."/>
            <person name="Yang W.-C."/>
            <person name="Schijlen E."/>
            <person name="Repin R."/>
            <person name="Schilthuizen M."/>
            <person name="Schranz E."/>
            <person name="Heidstra R."/>
            <person name="Miyata K."/>
            <person name="Fedorova E."/>
            <person name="Kohlen W."/>
            <person name="Bisseling T."/>
            <person name="Smit S."/>
            <person name="Geurts R."/>
        </authorList>
    </citation>
    <scope>NUCLEOTIDE SEQUENCE [LARGE SCALE GENOMIC DNA]</scope>
    <source>
        <strain evidence="2">cv. WU1-14</strain>
    </source>
</reference>
<name>A0A2P5C2S5_PARAD</name>
<gene>
    <name evidence="1" type="ORF">PanWU01x14_189830</name>
</gene>
<accession>A0A2P5C2S5</accession>
<evidence type="ECO:0000313" key="2">
    <source>
        <dbReference type="Proteomes" id="UP000237105"/>
    </source>
</evidence>
<protein>
    <recommendedName>
        <fullName evidence="3">Retrotransposon Copia-like N-terminal domain-containing protein</fullName>
    </recommendedName>
</protein>
<sequence>TPTSVVNSSTVAPQPETPLSNAQPQILALLLLPLALFHPITIKFERNNYSFWKSQILPTIRAHELEDYLFGARACPPQYVDHTVGGPKPGEPRQIIPGYVI</sequence>
<organism evidence="1 2">
    <name type="scientific">Parasponia andersonii</name>
    <name type="common">Sponia andersonii</name>
    <dbReference type="NCBI Taxonomy" id="3476"/>
    <lineage>
        <taxon>Eukaryota</taxon>
        <taxon>Viridiplantae</taxon>
        <taxon>Streptophyta</taxon>
        <taxon>Embryophyta</taxon>
        <taxon>Tracheophyta</taxon>
        <taxon>Spermatophyta</taxon>
        <taxon>Magnoliopsida</taxon>
        <taxon>eudicotyledons</taxon>
        <taxon>Gunneridae</taxon>
        <taxon>Pentapetalae</taxon>
        <taxon>rosids</taxon>
        <taxon>fabids</taxon>
        <taxon>Rosales</taxon>
        <taxon>Cannabaceae</taxon>
        <taxon>Parasponia</taxon>
    </lineage>
</organism>
<comment type="caution">
    <text evidence="1">The sequence shown here is derived from an EMBL/GenBank/DDBJ whole genome shotgun (WGS) entry which is preliminary data.</text>
</comment>
<feature type="non-terminal residue" evidence="1">
    <location>
        <position position="1"/>
    </location>
</feature>
<dbReference type="OrthoDB" id="1748177at2759"/>
<dbReference type="Proteomes" id="UP000237105">
    <property type="component" value="Unassembled WGS sequence"/>
</dbReference>
<dbReference type="AlphaFoldDB" id="A0A2P5C2S5"/>
<dbReference type="EMBL" id="JXTB01000185">
    <property type="protein sequence ID" value="PON55294.1"/>
    <property type="molecule type" value="Genomic_DNA"/>
</dbReference>
<keyword evidence="2" id="KW-1185">Reference proteome</keyword>
<evidence type="ECO:0008006" key="3">
    <source>
        <dbReference type="Google" id="ProtNLM"/>
    </source>
</evidence>
<evidence type="ECO:0000313" key="1">
    <source>
        <dbReference type="EMBL" id="PON55294.1"/>
    </source>
</evidence>
<proteinExistence type="predicted"/>